<dbReference type="PRINTS" id="PR00033">
    <property type="entry name" value="HTHASNC"/>
</dbReference>
<dbReference type="PROSITE" id="PS50956">
    <property type="entry name" value="HTH_ASNC_2"/>
    <property type="match status" value="1"/>
</dbReference>
<gene>
    <name evidence="7" type="primary">lrp</name>
    <name evidence="7" type="ORF">TUM4438_28510</name>
</gene>
<protein>
    <recommendedName>
        <fullName evidence="5">Leucine-responsive regulatory protein</fullName>
    </recommendedName>
</protein>
<evidence type="ECO:0000256" key="4">
    <source>
        <dbReference type="ARBA" id="ARBA00023163"/>
    </source>
</evidence>
<proteinExistence type="predicted"/>
<dbReference type="InterPro" id="IPR011991">
    <property type="entry name" value="ArsR-like_HTH"/>
</dbReference>
<dbReference type="Pfam" id="PF01037">
    <property type="entry name" value="AsnC_trans_reg"/>
    <property type="match status" value="1"/>
</dbReference>
<evidence type="ECO:0000256" key="5">
    <source>
        <dbReference type="ARBA" id="ARBA00039227"/>
    </source>
</evidence>
<dbReference type="InterPro" id="IPR011008">
    <property type="entry name" value="Dimeric_a/b-barrel"/>
</dbReference>
<dbReference type="NCBIfam" id="NF008370">
    <property type="entry name" value="PRK11169.1"/>
    <property type="match status" value="1"/>
</dbReference>
<comment type="caution">
    <text evidence="7">The sequence shown here is derived from an EMBL/GenBank/DDBJ whole genome shotgun (WGS) entry which is preliminary data.</text>
</comment>
<dbReference type="SUPFAM" id="SSF54909">
    <property type="entry name" value="Dimeric alpha+beta barrel"/>
    <property type="match status" value="1"/>
</dbReference>
<dbReference type="InterPro" id="IPR036388">
    <property type="entry name" value="WH-like_DNA-bd_sf"/>
</dbReference>
<evidence type="ECO:0000313" key="8">
    <source>
        <dbReference type="Proteomes" id="UP000887104"/>
    </source>
</evidence>
<evidence type="ECO:0000313" key="7">
    <source>
        <dbReference type="EMBL" id="GIU48023.1"/>
    </source>
</evidence>
<dbReference type="PANTHER" id="PTHR30154">
    <property type="entry name" value="LEUCINE-RESPONSIVE REGULATORY PROTEIN"/>
    <property type="match status" value="1"/>
</dbReference>
<evidence type="ECO:0000256" key="2">
    <source>
        <dbReference type="ARBA" id="ARBA00023125"/>
    </source>
</evidence>
<dbReference type="SMART" id="SM00344">
    <property type="entry name" value="HTH_ASNC"/>
    <property type="match status" value="1"/>
</dbReference>
<dbReference type="InterPro" id="IPR019887">
    <property type="entry name" value="Tscrpt_reg_AsnC/Lrp_C"/>
</dbReference>
<organism evidence="7 8">
    <name type="scientific">Shewanella sairae</name>
    <dbReference type="NCBI Taxonomy" id="190310"/>
    <lineage>
        <taxon>Bacteria</taxon>
        <taxon>Pseudomonadati</taxon>
        <taxon>Pseudomonadota</taxon>
        <taxon>Gammaproteobacteria</taxon>
        <taxon>Alteromonadales</taxon>
        <taxon>Shewanellaceae</taxon>
        <taxon>Shewanella</taxon>
    </lineage>
</organism>
<keyword evidence="3" id="KW-0010">Activator</keyword>
<keyword evidence="1" id="KW-0805">Transcription regulation</keyword>
<reference evidence="7" key="1">
    <citation type="submission" date="2021-05" db="EMBL/GenBank/DDBJ databases">
        <title>Molecular characterization for Shewanella algae harboring chromosomal blaOXA-55-like strains isolated from clinical and environment sample.</title>
        <authorList>
            <person name="Ohama Y."/>
            <person name="Aoki K."/>
            <person name="Harada S."/>
            <person name="Moriya K."/>
            <person name="Ishii Y."/>
            <person name="Tateda K."/>
        </authorList>
    </citation>
    <scope>NUCLEOTIDE SEQUENCE</scope>
    <source>
        <strain evidence="7">JCM 11563</strain>
    </source>
</reference>
<keyword evidence="8" id="KW-1185">Reference proteome</keyword>
<dbReference type="SUPFAM" id="SSF46785">
    <property type="entry name" value="Winged helix' DNA-binding domain"/>
    <property type="match status" value="1"/>
</dbReference>
<dbReference type="InterPro" id="IPR019885">
    <property type="entry name" value="Tscrpt_reg_HTH_AsnC-type_CS"/>
</dbReference>
<dbReference type="Proteomes" id="UP000887104">
    <property type="component" value="Unassembled WGS sequence"/>
</dbReference>
<keyword evidence="4" id="KW-0804">Transcription</keyword>
<dbReference type="PROSITE" id="PS00519">
    <property type="entry name" value="HTH_ASNC_1"/>
    <property type="match status" value="1"/>
</dbReference>
<dbReference type="Gene3D" id="1.10.10.10">
    <property type="entry name" value="Winged helix-like DNA-binding domain superfamily/Winged helix DNA-binding domain"/>
    <property type="match status" value="1"/>
</dbReference>
<dbReference type="Pfam" id="PF13412">
    <property type="entry name" value="HTH_24"/>
    <property type="match status" value="1"/>
</dbReference>
<dbReference type="Gene3D" id="3.30.70.920">
    <property type="match status" value="1"/>
</dbReference>
<dbReference type="PANTHER" id="PTHR30154:SF0">
    <property type="entry name" value="LEUCINE-RESPONSIVE REGULATORY PROTEIN"/>
    <property type="match status" value="1"/>
</dbReference>
<dbReference type="InterPro" id="IPR019888">
    <property type="entry name" value="Tscrpt_reg_AsnC-like"/>
</dbReference>
<keyword evidence="2" id="KW-0238">DNA-binding</keyword>
<evidence type="ECO:0000256" key="1">
    <source>
        <dbReference type="ARBA" id="ARBA00023015"/>
    </source>
</evidence>
<dbReference type="InterPro" id="IPR000485">
    <property type="entry name" value="AsnC-type_HTH_dom"/>
</dbReference>
<dbReference type="InterPro" id="IPR036390">
    <property type="entry name" value="WH_DNA-bd_sf"/>
</dbReference>
<accession>A0ABQ4PL67</accession>
<name>A0ABQ4PL67_9GAMM</name>
<feature type="domain" description="HTH asnC-type" evidence="6">
    <location>
        <begin position="23"/>
        <end position="84"/>
    </location>
</feature>
<dbReference type="EMBL" id="BPEY01000053">
    <property type="protein sequence ID" value="GIU48023.1"/>
    <property type="molecule type" value="Genomic_DNA"/>
</dbReference>
<evidence type="ECO:0000259" key="6">
    <source>
        <dbReference type="PROSITE" id="PS50956"/>
    </source>
</evidence>
<evidence type="ECO:0000256" key="3">
    <source>
        <dbReference type="ARBA" id="ARBA00023159"/>
    </source>
</evidence>
<sequence>MLSLSSTRVINMVNNKKSPIKDLDRIDRNILNELQIDGRISNVELSKRVGLSPTPCLERVKRLEKQGYIKGYTALVNPHYLGASLLVFVEITLNRDTAEVFDKFNKAVQLLDDIQECHLVSGDFDYLLKTRVSDMSAYRRLLGETLLKLPAVSDTRTYVVMEEVKQTNRVAINTVSEQ</sequence>
<dbReference type="CDD" id="cd00090">
    <property type="entry name" value="HTH_ARSR"/>
    <property type="match status" value="1"/>
</dbReference>